<feature type="region of interest" description="Disordered" evidence="1">
    <location>
        <begin position="569"/>
        <end position="603"/>
    </location>
</feature>
<dbReference type="Pfam" id="PF00561">
    <property type="entry name" value="Abhydrolase_1"/>
    <property type="match status" value="1"/>
</dbReference>
<dbReference type="AlphaFoldDB" id="A0A6P5EZQ8"/>
<dbReference type="OrthoDB" id="294702at2759"/>
<feature type="compositionally biased region" description="Acidic residues" evidence="1">
    <location>
        <begin position="571"/>
        <end position="588"/>
    </location>
</feature>
<proteinExistence type="predicted"/>
<evidence type="ECO:0000313" key="4">
    <source>
        <dbReference type="RefSeq" id="XP_020086688.1"/>
    </source>
</evidence>
<organism evidence="3 4">
    <name type="scientific">Ananas comosus</name>
    <name type="common">Pineapple</name>
    <name type="synonym">Ananas ananas</name>
    <dbReference type="NCBI Taxonomy" id="4615"/>
    <lineage>
        <taxon>Eukaryota</taxon>
        <taxon>Viridiplantae</taxon>
        <taxon>Streptophyta</taxon>
        <taxon>Embryophyta</taxon>
        <taxon>Tracheophyta</taxon>
        <taxon>Spermatophyta</taxon>
        <taxon>Magnoliopsida</taxon>
        <taxon>Liliopsida</taxon>
        <taxon>Poales</taxon>
        <taxon>Bromeliaceae</taxon>
        <taxon>Bromelioideae</taxon>
        <taxon>Ananas</taxon>
    </lineage>
</organism>
<evidence type="ECO:0000313" key="3">
    <source>
        <dbReference type="Proteomes" id="UP000515123"/>
    </source>
</evidence>
<dbReference type="SUPFAM" id="SSF53474">
    <property type="entry name" value="alpha/beta-Hydrolases"/>
    <property type="match status" value="1"/>
</dbReference>
<evidence type="ECO:0000259" key="2">
    <source>
        <dbReference type="Pfam" id="PF00561"/>
    </source>
</evidence>
<gene>
    <name evidence="4" type="primary">LOC109709046</name>
</gene>
<dbReference type="Proteomes" id="UP000515123">
    <property type="component" value="Linkage group 4"/>
</dbReference>
<dbReference type="InterPro" id="IPR000073">
    <property type="entry name" value="AB_hydrolase_1"/>
</dbReference>
<evidence type="ECO:0000256" key="1">
    <source>
        <dbReference type="SAM" id="MobiDB-lite"/>
    </source>
</evidence>
<feature type="domain" description="AB hydrolase-1" evidence="2">
    <location>
        <begin position="277"/>
        <end position="544"/>
    </location>
</feature>
<dbReference type="RefSeq" id="XP_020086688.1">
    <property type="nucleotide sequence ID" value="XM_020231099.1"/>
</dbReference>
<keyword evidence="3" id="KW-1185">Reference proteome</keyword>
<accession>A0A6P5EZQ8</accession>
<sequence length="603" mass="66675">MAAAAAAAAAGGGGGGTMTWHEELASLVGDTGIRYSAAYGMDAAAGEAEVEEERDDGDLRGRVLGEVEGFYRYDGGAVVVGEEREIGDLRGRVLGDGFYRYDGVAAVAASATVVAEEAVAEESLKDQVKGFLSSTGEMLRELGKGCWDIAQQSLEGAEDTYVVKKIRGPAAAAAERLSFLNEYLPEDRDPTHAWPVVIGVFLLALTVLNVNTRSEASVQPPKKLYISPPSANRIQLPDGRYLAYEEQGIPPERARFSLIAPHSFLSSRLAGIPGVKASLLEEFGVRLITYDLPGFGESDPHPGRNLSSSAFDMLHLADAVGVMDKFWVVGYSSGGMHAWAAVRYIPDRLAGVAMFAPMVNPYDSGMTKEERHKTWEKWTAKRKVMYVLARRFPSLLGFFYRRSFLSGKQGQPERWLSLSVGKKDKSLLEDPIYTEFWEKDVAESVRQGDTRPFVEEAMLQVFNWGFSLSDIQVQKQQDGKGLLSWLKSLYIQVEREWVGFLGPIHIWQGMDDRVVPPSVTEYVRRVVPGATVHRLLGEGHFSYFCFCDECHRQIFSTLFGIPQGPLTLASEADELSPPEPPEPEEYFEETMLYNSTEDSTEEE</sequence>
<dbReference type="PANTHER" id="PTHR45763">
    <property type="entry name" value="HYDROLASE, ALPHA/BETA FOLD FAMILY PROTEIN, EXPRESSED-RELATED"/>
    <property type="match status" value="1"/>
</dbReference>
<dbReference type="Gramene" id="Aco011032.1.mrna1">
    <property type="protein sequence ID" value="Aco011032.1.mrna1"/>
    <property type="gene ID" value="Aco011032.1.path1"/>
</dbReference>
<protein>
    <submittedName>
        <fullName evidence="4">Uncharacterized protein LOC109709046</fullName>
    </submittedName>
</protein>
<dbReference type="InterPro" id="IPR029058">
    <property type="entry name" value="AB_hydrolase_fold"/>
</dbReference>
<dbReference type="PANTHER" id="PTHR45763:SF8">
    <property type="entry name" value="ALPHA_BETA-HYDROLASES SUPERFAMILY PROTEIN"/>
    <property type="match status" value="1"/>
</dbReference>
<dbReference type="Gene3D" id="3.40.50.1820">
    <property type="entry name" value="alpha/beta hydrolase"/>
    <property type="match status" value="1"/>
</dbReference>
<reference evidence="3" key="1">
    <citation type="journal article" date="2015" name="Nat. Genet.">
        <title>The pineapple genome and the evolution of CAM photosynthesis.</title>
        <authorList>
            <person name="Ming R."/>
            <person name="VanBuren R."/>
            <person name="Wai C.M."/>
            <person name="Tang H."/>
            <person name="Schatz M.C."/>
            <person name="Bowers J.E."/>
            <person name="Lyons E."/>
            <person name="Wang M.L."/>
            <person name="Chen J."/>
            <person name="Biggers E."/>
            <person name="Zhang J."/>
            <person name="Huang L."/>
            <person name="Zhang L."/>
            <person name="Miao W."/>
            <person name="Zhang J."/>
            <person name="Ye Z."/>
            <person name="Miao C."/>
            <person name="Lin Z."/>
            <person name="Wang H."/>
            <person name="Zhou H."/>
            <person name="Yim W.C."/>
            <person name="Priest H.D."/>
            <person name="Zheng C."/>
            <person name="Woodhouse M."/>
            <person name="Edger P.P."/>
            <person name="Guyot R."/>
            <person name="Guo H.B."/>
            <person name="Guo H."/>
            <person name="Zheng G."/>
            <person name="Singh R."/>
            <person name="Sharma A."/>
            <person name="Min X."/>
            <person name="Zheng Y."/>
            <person name="Lee H."/>
            <person name="Gurtowski J."/>
            <person name="Sedlazeck F.J."/>
            <person name="Harkess A."/>
            <person name="McKain M.R."/>
            <person name="Liao Z."/>
            <person name="Fang J."/>
            <person name="Liu J."/>
            <person name="Zhang X."/>
            <person name="Zhang Q."/>
            <person name="Hu W."/>
            <person name="Qin Y."/>
            <person name="Wang K."/>
            <person name="Chen L.Y."/>
            <person name="Shirley N."/>
            <person name="Lin Y.R."/>
            <person name="Liu L.Y."/>
            <person name="Hernandez A.G."/>
            <person name="Wright C.L."/>
            <person name="Bulone V."/>
            <person name="Tuskan G.A."/>
            <person name="Heath K."/>
            <person name="Zee F."/>
            <person name="Moore P.H."/>
            <person name="Sunkar R."/>
            <person name="Leebens-Mack J.H."/>
            <person name="Mockler T."/>
            <person name="Bennetzen J.L."/>
            <person name="Freeling M."/>
            <person name="Sankoff D."/>
            <person name="Paterson A.H."/>
            <person name="Zhu X."/>
            <person name="Yang X."/>
            <person name="Smith J.A."/>
            <person name="Cushman J.C."/>
            <person name="Paull R.E."/>
            <person name="Yu Q."/>
        </authorList>
    </citation>
    <scope>NUCLEOTIDE SEQUENCE [LARGE SCALE GENOMIC DNA]</scope>
    <source>
        <strain evidence="3">cv. F153</strain>
    </source>
</reference>
<name>A0A6P5EZQ8_ANACO</name>
<reference evidence="4" key="2">
    <citation type="submission" date="2025-08" db="UniProtKB">
        <authorList>
            <consortium name="RefSeq"/>
        </authorList>
    </citation>
    <scope>IDENTIFICATION</scope>
    <source>
        <tissue evidence="4">Leaf</tissue>
    </source>
</reference>
<dbReference type="GeneID" id="109709046"/>